<gene>
    <name evidence="2" type="ORF">KUF71_013226</name>
</gene>
<name>A0AAE1HPI8_9NEOP</name>
<comment type="caution">
    <text evidence="2">The sequence shown here is derived from an EMBL/GenBank/DDBJ whole genome shotgun (WGS) entry which is preliminary data.</text>
</comment>
<dbReference type="Proteomes" id="UP001219518">
    <property type="component" value="Unassembled WGS sequence"/>
</dbReference>
<feature type="region of interest" description="Disordered" evidence="1">
    <location>
        <begin position="250"/>
        <end position="281"/>
    </location>
</feature>
<keyword evidence="2" id="KW-0675">Receptor</keyword>
<feature type="compositionally biased region" description="Gly residues" evidence="1">
    <location>
        <begin position="45"/>
        <end position="58"/>
    </location>
</feature>
<evidence type="ECO:0000313" key="3">
    <source>
        <dbReference type="Proteomes" id="UP001219518"/>
    </source>
</evidence>
<protein>
    <submittedName>
        <fullName evidence="2">Transient receptor potential-gamma protein</fullName>
    </submittedName>
</protein>
<keyword evidence="3" id="KW-1185">Reference proteome</keyword>
<evidence type="ECO:0000313" key="2">
    <source>
        <dbReference type="EMBL" id="KAK3924953.1"/>
    </source>
</evidence>
<dbReference type="EMBL" id="JAHWGI010001208">
    <property type="protein sequence ID" value="KAK3924953.1"/>
    <property type="molecule type" value="Genomic_DNA"/>
</dbReference>
<reference evidence="2" key="2">
    <citation type="journal article" date="2023" name="BMC Genomics">
        <title>Pest status, molecular evolution, and epigenetic factors derived from the genome assembly of Frankliniella fusca, a thysanopteran phytovirus vector.</title>
        <authorList>
            <person name="Catto M.A."/>
            <person name="Labadie P.E."/>
            <person name="Jacobson A.L."/>
            <person name="Kennedy G.G."/>
            <person name="Srinivasan R."/>
            <person name="Hunt B.G."/>
        </authorList>
    </citation>
    <scope>NUCLEOTIDE SEQUENCE</scope>
    <source>
        <strain evidence="2">PL_HMW_Pooled</strain>
    </source>
</reference>
<dbReference type="AlphaFoldDB" id="A0AAE1HPI8"/>
<feature type="compositionally biased region" description="Polar residues" evidence="1">
    <location>
        <begin position="178"/>
        <end position="187"/>
    </location>
</feature>
<proteinExistence type="predicted"/>
<feature type="region of interest" description="Disordered" evidence="1">
    <location>
        <begin position="145"/>
        <end position="214"/>
    </location>
</feature>
<feature type="non-terminal residue" evidence="2">
    <location>
        <position position="281"/>
    </location>
</feature>
<organism evidence="2 3">
    <name type="scientific">Frankliniella fusca</name>
    <dbReference type="NCBI Taxonomy" id="407009"/>
    <lineage>
        <taxon>Eukaryota</taxon>
        <taxon>Metazoa</taxon>
        <taxon>Ecdysozoa</taxon>
        <taxon>Arthropoda</taxon>
        <taxon>Hexapoda</taxon>
        <taxon>Insecta</taxon>
        <taxon>Pterygota</taxon>
        <taxon>Neoptera</taxon>
        <taxon>Paraneoptera</taxon>
        <taxon>Thysanoptera</taxon>
        <taxon>Terebrantia</taxon>
        <taxon>Thripoidea</taxon>
        <taxon>Thripidae</taxon>
        <taxon>Frankliniella</taxon>
    </lineage>
</organism>
<accession>A0AAE1HPI8</accession>
<feature type="region of interest" description="Disordered" evidence="1">
    <location>
        <begin position="44"/>
        <end position="63"/>
    </location>
</feature>
<reference evidence="2" key="1">
    <citation type="submission" date="2021-07" db="EMBL/GenBank/DDBJ databases">
        <authorList>
            <person name="Catto M.A."/>
            <person name="Jacobson A."/>
            <person name="Kennedy G."/>
            <person name="Labadie P."/>
            <person name="Hunt B.G."/>
            <person name="Srinivasan R."/>
        </authorList>
    </citation>
    <scope>NUCLEOTIDE SEQUENCE</scope>
    <source>
        <strain evidence="2">PL_HMW_Pooled</strain>
        <tissue evidence="2">Head</tissue>
    </source>
</reference>
<sequence>MYRYESRLLKGLNVLKSRCMCIFTVKHSVPVLPALRRTKSRLGLGALGGSGSGSGSGPGPHKRRWGTLIEAARSGRVGRLISRSRSEDSVCNGSRGAGAGLHRGRGHPQHRSNSEEATDTDSAEGLGLGLGHPLASALAALKRKRHKFSTSRGSHAVQTTSHNEGDDVAMHGLGGSLQGPSTSQQEHAASAASKKALQRASSVPAPPARTPEDVLVLVPEARARPRPRQQQLQEAEARVIEHLQQLHHQHQHLQAPLTPCAAEESGSRDTLLLSEAAGGSG</sequence>
<feature type="region of interest" description="Disordered" evidence="1">
    <location>
        <begin position="81"/>
        <end position="128"/>
    </location>
</feature>
<feature type="compositionally biased region" description="Polar residues" evidence="1">
    <location>
        <begin position="150"/>
        <end position="162"/>
    </location>
</feature>
<evidence type="ECO:0000256" key="1">
    <source>
        <dbReference type="SAM" id="MobiDB-lite"/>
    </source>
</evidence>